<evidence type="ECO:0000313" key="1">
    <source>
        <dbReference type="EMBL" id="VDP00252.1"/>
    </source>
</evidence>
<evidence type="ECO:0000313" key="2">
    <source>
        <dbReference type="Proteomes" id="UP000269396"/>
    </source>
</evidence>
<protein>
    <recommendedName>
        <fullName evidence="3">Ig-like domain-containing protein</fullName>
    </recommendedName>
</protein>
<dbReference type="EMBL" id="UZAL01008470">
    <property type="protein sequence ID" value="VDP00252.1"/>
    <property type="molecule type" value="Genomic_DNA"/>
</dbReference>
<evidence type="ECO:0008006" key="3">
    <source>
        <dbReference type="Google" id="ProtNLM"/>
    </source>
</evidence>
<reference evidence="1 2" key="1">
    <citation type="submission" date="2018-11" db="EMBL/GenBank/DDBJ databases">
        <authorList>
            <consortium name="Pathogen Informatics"/>
        </authorList>
    </citation>
    <scope>NUCLEOTIDE SEQUENCE [LARGE SCALE GENOMIC DNA]</scope>
    <source>
        <strain>Denwood</strain>
        <strain evidence="2">Zambia</strain>
    </source>
</reference>
<keyword evidence="2" id="KW-1185">Reference proteome</keyword>
<sequence length="33" mass="3775">MSNYTCEATNRQTGVIYQAKYRVSMLNGQQGMM</sequence>
<dbReference type="Proteomes" id="UP000269396">
    <property type="component" value="Unassembled WGS sequence"/>
</dbReference>
<proteinExistence type="predicted"/>
<accession>A0A3P7ZIU5</accession>
<organism evidence="1 2">
    <name type="scientific">Schistosoma mattheei</name>
    <dbReference type="NCBI Taxonomy" id="31246"/>
    <lineage>
        <taxon>Eukaryota</taxon>
        <taxon>Metazoa</taxon>
        <taxon>Spiralia</taxon>
        <taxon>Lophotrochozoa</taxon>
        <taxon>Platyhelminthes</taxon>
        <taxon>Trematoda</taxon>
        <taxon>Digenea</taxon>
        <taxon>Strigeidida</taxon>
        <taxon>Schistosomatoidea</taxon>
        <taxon>Schistosomatidae</taxon>
        <taxon>Schistosoma</taxon>
    </lineage>
</organism>
<dbReference type="AlphaFoldDB" id="A0A3P7ZIU5"/>
<gene>
    <name evidence="1" type="ORF">SMTD_LOCUS3891</name>
</gene>
<name>A0A3P7ZIU5_9TREM</name>